<reference evidence="2" key="2">
    <citation type="submission" date="2020-05" db="EMBL/GenBank/DDBJ databases">
        <authorList>
            <person name="Kim H.-S."/>
            <person name="Proctor R.H."/>
            <person name="Brown D.W."/>
        </authorList>
    </citation>
    <scope>NUCLEOTIDE SEQUENCE</scope>
    <source>
        <strain evidence="2">NRRL 45417</strain>
    </source>
</reference>
<reference evidence="2" key="1">
    <citation type="journal article" date="2020" name="BMC Genomics">
        <title>Correction to: Identification and distribution of gene clusters required for synthesis of sphingolipid metabolism inhibitors in diverse species of the filamentous fungus Fusarium.</title>
        <authorList>
            <person name="Kim H.S."/>
            <person name="Lohmar J.M."/>
            <person name="Busman M."/>
            <person name="Brown D.W."/>
            <person name="Naumann T.A."/>
            <person name="Divon H.H."/>
            <person name="Lysoe E."/>
            <person name="Uhlig S."/>
            <person name="Proctor R.H."/>
        </authorList>
    </citation>
    <scope>NUCLEOTIDE SEQUENCE</scope>
    <source>
        <strain evidence="2">NRRL 45417</strain>
    </source>
</reference>
<organism evidence="2 3">
    <name type="scientific">Fusarium gaditjirri</name>
    <dbReference type="NCBI Taxonomy" id="282569"/>
    <lineage>
        <taxon>Eukaryota</taxon>
        <taxon>Fungi</taxon>
        <taxon>Dikarya</taxon>
        <taxon>Ascomycota</taxon>
        <taxon>Pezizomycotina</taxon>
        <taxon>Sordariomycetes</taxon>
        <taxon>Hypocreomycetidae</taxon>
        <taxon>Hypocreales</taxon>
        <taxon>Nectriaceae</taxon>
        <taxon>Fusarium</taxon>
        <taxon>Fusarium nisikadoi species complex</taxon>
    </lineage>
</organism>
<dbReference type="AlphaFoldDB" id="A0A8H4T5L9"/>
<name>A0A8H4T5L9_9HYPO</name>
<accession>A0A8H4T5L9</accession>
<sequence length="527" mass="58783">MSCTLRLPTIRVIANQANVELSASASINIDAPDDARHIATIRDLSSAVEDSHLWIARSGACCLEVSIAMNGHPILETFRHNAIAEAVSGCEVWGRLGLHLELNQSCPVQLPGLLSFSLQHPNLSSALVAPVSACTAAFRNLMLSIDVRNVSQEEERPRKCLKTSKRRKKKRGKPKERLESRIESNLLDTLELIDQQAIDSFMFSLNSPCEEGSGNASQTLPREDTITDIKVWKDLQSSSLIEILFEQLLLAPERMYTGYQVWGCGLSYCLVKLAPGVFHMPYLKSISDRAELLPIIATSLASMQHAESPVLRQQMTDLASGYEAYSHPHSAKQGSVDKLESKAWKVLLQHVNMPPSTNRRTPKGIIFPTRNSHISGQGFVVPGIRQSIGATDKEAPESGECVHRKSQRTTMMDVSWDIMDGYGIVQDEERHEAITDLSLEVVETHQDLWSDATNSPTSVYWPEPWLVETGWLGAGFDTMESMNEMPLEPAWMRQDIDFATRRDTIVDPANFPSLNYWPICDNQCNLD</sequence>
<comment type="caution">
    <text evidence="2">The sequence shown here is derived from an EMBL/GenBank/DDBJ whole genome shotgun (WGS) entry which is preliminary data.</text>
</comment>
<dbReference type="OrthoDB" id="4898608at2759"/>
<gene>
    <name evidence="2" type="ORF">FGADI_7269</name>
</gene>
<evidence type="ECO:0000313" key="3">
    <source>
        <dbReference type="Proteomes" id="UP000604273"/>
    </source>
</evidence>
<evidence type="ECO:0000256" key="1">
    <source>
        <dbReference type="SAM" id="MobiDB-lite"/>
    </source>
</evidence>
<dbReference type="EMBL" id="JABFAI010000168">
    <property type="protein sequence ID" value="KAF4951734.1"/>
    <property type="molecule type" value="Genomic_DNA"/>
</dbReference>
<feature type="compositionally biased region" description="Basic residues" evidence="1">
    <location>
        <begin position="159"/>
        <end position="174"/>
    </location>
</feature>
<feature type="region of interest" description="Disordered" evidence="1">
    <location>
        <begin position="156"/>
        <end position="177"/>
    </location>
</feature>
<keyword evidence="3" id="KW-1185">Reference proteome</keyword>
<evidence type="ECO:0000313" key="2">
    <source>
        <dbReference type="EMBL" id="KAF4951734.1"/>
    </source>
</evidence>
<protein>
    <submittedName>
        <fullName evidence="2">Uncharacterized protein</fullName>
    </submittedName>
</protein>
<dbReference type="Proteomes" id="UP000604273">
    <property type="component" value="Unassembled WGS sequence"/>
</dbReference>
<proteinExistence type="predicted"/>